<evidence type="ECO:0000256" key="1">
    <source>
        <dbReference type="SAM" id="MobiDB-lite"/>
    </source>
</evidence>
<protein>
    <submittedName>
        <fullName evidence="2">Uncharacterized protein</fullName>
    </submittedName>
</protein>
<feature type="region of interest" description="Disordered" evidence="1">
    <location>
        <begin position="198"/>
        <end position="247"/>
    </location>
</feature>
<accession>X6MYF1</accession>
<feature type="compositionally biased region" description="Basic and acidic residues" evidence="1">
    <location>
        <begin position="457"/>
        <end position="471"/>
    </location>
</feature>
<gene>
    <name evidence="2" type="ORF">RFI_18765</name>
</gene>
<sequence length="923" mass="106353">MLSRLQLKLSTCYHTQQLHFSHGGRKGVYYGPCFIDNTDQLCEHLAHLKQALHLFKRHGSDIFIRTTKTTTTTTTTMASRPFLSLSSSSSSSSSSSLLMPPPLPRKRKLPSSIADDMVYQLDDEYVDELAATLVHYNVQMSLICAHQRMSATWKELVQNVYVCCPRTLGLNLHAFTATPRFVPLYELLYPLTISHTMNGDVNDDGSGDNDNDDDDDDDDDHDDDHDNRDDNGDNKGNNSNDGNRGTSLSRGLWAVQANIDAVVSHHPVRGTLDTMSSPSTKRSEDVYIRYRHHRRPPPSSSSSSSSAISTQWYERAKEKLAQSLFYYENEYYSFTDLACCSYNTLLSLPLSPSEVSHRYLLVFVDHLTATLHARFQAIPDTLIPSIASKLREEDADEIDIDKLAHSMQPYLYASNILRDLFVYITAPTEEEKTLESELLKTENSSENKRKSKRKKNKEKEEEKRKEEEKEKSKEEKAKIKSYLVQSVQFQYFLNKVAACIEIVSQFGWQLRQWEALEKPELQHAVTVTILYYYYCFLFLLRERKGLQFYLFFFLIKNKNKKKKRVSSEAKRQKITTANIEEEETPKRLELSTIDQIIESLLSGCMSLIRYITRSLSLNGIRVQALEQSKQWTEISEKISELTPSVANKKDQDNAWRNTSKSCRSLLHVLCTSSSHLLLYHESSVSKCIFPYLLRCTPTKDYLSWPCFREHFFLEKMAKEFVRISNQAVVASFQVYTHIDLLKQELDRLDRLERKGDYPTLNASASSSKRAHIAEDIQLFYHALHQNHVIATHMLLQLFQCFSALATNSWKGALSVIQCNLFHHLIQCTLLKSIKKKKKGEFASPYLEYSEENPRHELWCNIIELIADLLRRAPQYLPKLQASSIDISKPSQQQLQVLATFYDHVGQFYLTFHPQIQHFMNKAA</sequence>
<comment type="caution">
    <text evidence="2">The sequence shown here is derived from an EMBL/GenBank/DDBJ whole genome shotgun (WGS) entry which is preliminary data.</text>
</comment>
<name>X6MYF1_RETFI</name>
<proteinExistence type="predicted"/>
<feature type="region of interest" description="Disordered" evidence="1">
    <location>
        <begin position="83"/>
        <end position="109"/>
    </location>
</feature>
<organism evidence="2 3">
    <name type="scientific">Reticulomyxa filosa</name>
    <dbReference type="NCBI Taxonomy" id="46433"/>
    <lineage>
        <taxon>Eukaryota</taxon>
        <taxon>Sar</taxon>
        <taxon>Rhizaria</taxon>
        <taxon>Retaria</taxon>
        <taxon>Foraminifera</taxon>
        <taxon>Monothalamids</taxon>
        <taxon>Reticulomyxidae</taxon>
        <taxon>Reticulomyxa</taxon>
    </lineage>
</organism>
<feature type="compositionally biased region" description="Low complexity" evidence="1">
    <location>
        <begin position="234"/>
        <end position="245"/>
    </location>
</feature>
<feature type="compositionally biased region" description="Low complexity" evidence="1">
    <location>
        <begin position="83"/>
        <end position="98"/>
    </location>
</feature>
<evidence type="ECO:0000313" key="3">
    <source>
        <dbReference type="Proteomes" id="UP000023152"/>
    </source>
</evidence>
<feature type="region of interest" description="Disordered" evidence="1">
    <location>
        <begin position="434"/>
        <end position="471"/>
    </location>
</feature>
<dbReference type="Proteomes" id="UP000023152">
    <property type="component" value="Unassembled WGS sequence"/>
</dbReference>
<dbReference type="EMBL" id="ASPP01014818">
    <property type="protein sequence ID" value="ETO18502.1"/>
    <property type="molecule type" value="Genomic_DNA"/>
</dbReference>
<feature type="non-terminal residue" evidence="2">
    <location>
        <position position="923"/>
    </location>
</feature>
<dbReference type="AlphaFoldDB" id="X6MYF1"/>
<feature type="compositionally biased region" description="Basic and acidic residues" evidence="1">
    <location>
        <begin position="224"/>
        <end position="233"/>
    </location>
</feature>
<evidence type="ECO:0000313" key="2">
    <source>
        <dbReference type="EMBL" id="ETO18502.1"/>
    </source>
</evidence>
<reference evidence="2 3" key="1">
    <citation type="journal article" date="2013" name="Curr. Biol.">
        <title>The Genome of the Foraminiferan Reticulomyxa filosa.</title>
        <authorList>
            <person name="Glockner G."/>
            <person name="Hulsmann N."/>
            <person name="Schleicher M."/>
            <person name="Noegel A.A."/>
            <person name="Eichinger L."/>
            <person name="Gallinger C."/>
            <person name="Pawlowski J."/>
            <person name="Sierra R."/>
            <person name="Euteneuer U."/>
            <person name="Pillet L."/>
            <person name="Moustafa A."/>
            <person name="Platzer M."/>
            <person name="Groth M."/>
            <person name="Szafranski K."/>
            <person name="Schliwa M."/>
        </authorList>
    </citation>
    <scope>NUCLEOTIDE SEQUENCE [LARGE SCALE GENOMIC DNA]</scope>
</reference>
<feature type="compositionally biased region" description="Basic and acidic residues" evidence="1">
    <location>
        <begin position="434"/>
        <end position="448"/>
    </location>
</feature>
<feature type="compositionally biased region" description="Acidic residues" evidence="1">
    <location>
        <begin position="201"/>
        <end position="223"/>
    </location>
</feature>
<keyword evidence="3" id="KW-1185">Reference proteome</keyword>